<sequence length="119" mass="12800">MSATLFERLGGENGIKAIANDLVELHVKNPIIGPRFAGSDKAAVKQTVAEFFITGSGGPEVYKGEDMVTAHKHMNINGDEFVAALDDAMVALDKNGIGEPEKQETLAILFSMRGEVMHQ</sequence>
<comment type="cofactor">
    <cofactor evidence="1">
        <name>heme</name>
        <dbReference type="ChEBI" id="CHEBI:30413"/>
    </cofactor>
</comment>
<dbReference type="GO" id="GO:0020037">
    <property type="term" value="F:heme binding"/>
    <property type="evidence" value="ECO:0007669"/>
    <property type="project" value="InterPro"/>
</dbReference>
<evidence type="ECO:0000256" key="3">
    <source>
        <dbReference type="ARBA" id="ARBA00022617"/>
    </source>
</evidence>
<dbReference type="PROSITE" id="PS01213">
    <property type="entry name" value="GLOBIN_FAM_2"/>
    <property type="match status" value="1"/>
</dbReference>
<evidence type="ECO:0000256" key="2">
    <source>
        <dbReference type="ARBA" id="ARBA00022448"/>
    </source>
</evidence>
<dbReference type="CDD" id="cd00454">
    <property type="entry name" value="TrHb1_N"/>
    <property type="match status" value="1"/>
</dbReference>
<dbReference type="InterPro" id="IPR009050">
    <property type="entry name" value="Globin-like_sf"/>
</dbReference>
<dbReference type="Proteomes" id="UP000245168">
    <property type="component" value="Unassembled WGS sequence"/>
</dbReference>
<gene>
    <name evidence="7" type="ORF">DDZ18_07400</name>
</gene>
<keyword evidence="2" id="KW-0813">Transport</keyword>
<evidence type="ECO:0000256" key="1">
    <source>
        <dbReference type="ARBA" id="ARBA00001971"/>
    </source>
</evidence>
<dbReference type="AlphaFoldDB" id="A0A2U2BU16"/>
<dbReference type="Gene3D" id="1.10.490.10">
    <property type="entry name" value="Globins"/>
    <property type="match status" value="1"/>
</dbReference>
<organism evidence="7 8">
    <name type="scientific">Marinicauda salina</name>
    <dbReference type="NCBI Taxonomy" id="2135793"/>
    <lineage>
        <taxon>Bacteria</taxon>
        <taxon>Pseudomonadati</taxon>
        <taxon>Pseudomonadota</taxon>
        <taxon>Alphaproteobacteria</taxon>
        <taxon>Maricaulales</taxon>
        <taxon>Maricaulaceae</taxon>
        <taxon>Marinicauda</taxon>
    </lineage>
</organism>
<keyword evidence="5 6" id="KW-0408">Iron</keyword>
<dbReference type="Pfam" id="PF01152">
    <property type="entry name" value="Bac_globin"/>
    <property type="match status" value="1"/>
</dbReference>
<name>A0A2U2BU16_9PROT</name>
<dbReference type="InterPro" id="IPR001486">
    <property type="entry name" value="Hemoglobin_trunc"/>
</dbReference>
<dbReference type="RefSeq" id="WP_109252720.1">
    <property type="nucleotide sequence ID" value="NZ_QEXV01000003.1"/>
</dbReference>
<dbReference type="SUPFAM" id="SSF46458">
    <property type="entry name" value="Globin-like"/>
    <property type="match status" value="1"/>
</dbReference>
<dbReference type="InterPro" id="IPR012292">
    <property type="entry name" value="Globin/Proto"/>
</dbReference>
<evidence type="ECO:0000256" key="6">
    <source>
        <dbReference type="PIRSR" id="PIRSR601486-1"/>
    </source>
</evidence>
<proteinExistence type="predicted"/>
<dbReference type="EMBL" id="QEXV01000003">
    <property type="protein sequence ID" value="PWE17489.1"/>
    <property type="molecule type" value="Genomic_DNA"/>
</dbReference>
<feature type="binding site" description="distal binding residue" evidence="6">
    <location>
        <position position="71"/>
    </location>
    <ligand>
        <name>heme</name>
        <dbReference type="ChEBI" id="CHEBI:30413"/>
    </ligand>
    <ligandPart>
        <name>Fe</name>
        <dbReference type="ChEBI" id="CHEBI:18248"/>
    </ligandPart>
</feature>
<dbReference type="GO" id="GO:0015671">
    <property type="term" value="P:oxygen transport"/>
    <property type="evidence" value="ECO:0007669"/>
    <property type="project" value="InterPro"/>
</dbReference>
<keyword evidence="3 6" id="KW-0349">Heme</keyword>
<comment type="caution">
    <text evidence="7">The sequence shown here is derived from an EMBL/GenBank/DDBJ whole genome shotgun (WGS) entry which is preliminary data.</text>
</comment>
<evidence type="ECO:0000313" key="7">
    <source>
        <dbReference type="EMBL" id="PWE17489.1"/>
    </source>
</evidence>
<accession>A0A2U2BU16</accession>
<dbReference type="GO" id="GO:0046872">
    <property type="term" value="F:metal ion binding"/>
    <property type="evidence" value="ECO:0007669"/>
    <property type="project" value="UniProtKB-KW"/>
</dbReference>
<dbReference type="GO" id="GO:0019825">
    <property type="term" value="F:oxygen binding"/>
    <property type="evidence" value="ECO:0007669"/>
    <property type="project" value="InterPro"/>
</dbReference>
<evidence type="ECO:0000256" key="4">
    <source>
        <dbReference type="ARBA" id="ARBA00022723"/>
    </source>
</evidence>
<evidence type="ECO:0000313" key="8">
    <source>
        <dbReference type="Proteomes" id="UP000245168"/>
    </source>
</evidence>
<reference evidence="8" key="1">
    <citation type="submission" date="2018-05" db="EMBL/GenBank/DDBJ databases">
        <authorList>
            <person name="Liu B.-T."/>
        </authorList>
    </citation>
    <scope>NUCLEOTIDE SEQUENCE [LARGE SCALE GENOMIC DNA]</scope>
    <source>
        <strain evidence="8">WD6-1</strain>
    </source>
</reference>
<dbReference type="InterPro" id="IPR019795">
    <property type="entry name" value="Globin_bac-like_CS"/>
</dbReference>
<keyword evidence="8" id="KW-1185">Reference proteome</keyword>
<keyword evidence="4 6" id="KW-0479">Metal-binding</keyword>
<dbReference type="OrthoDB" id="9795814at2"/>
<evidence type="ECO:0000256" key="5">
    <source>
        <dbReference type="ARBA" id="ARBA00023004"/>
    </source>
</evidence>
<protein>
    <submittedName>
        <fullName evidence="7">Group 1 truncated hemoglobin</fullName>
    </submittedName>
</protein>